<organism evidence="6 7">
    <name type="scientific">Halorubrum trueperi</name>
    <dbReference type="NCBI Taxonomy" id="2004704"/>
    <lineage>
        <taxon>Archaea</taxon>
        <taxon>Methanobacteriati</taxon>
        <taxon>Methanobacteriota</taxon>
        <taxon>Stenosarchaea group</taxon>
        <taxon>Halobacteria</taxon>
        <taxon>Halobacteriales</taxon>
        <taxon>Haloferacaceae</taxon>
        <taxon>Halorubrum</taxon>
    </lineage>
</organism>
<dbReference type="PROSITE" id="PS51898">
    <property type="entry name" value="TYR_RECOMBINASE"/>
    <property type="match status" value="1"/>
</dbReference>
<feature type="compositionally biased region" description="Basic and acidic residues" evidence="4">
    <location>
        <begin position="218"/>
        <end position="232"/>
    </location>
</feature>
<dbReference type="Gene3D" id="1.10.443.10">
    <property type="entry name" value="Intergrase catalytic core"/>
    <property type="match status" value="1"/>
</dbReference>
<keyword evidence="3" id="KW-0233">DNA recombination</keyword>
<feature type="domain" description="Tyr recombinase" evidence="5">
    <location>
        <begin position="1"/>
        <end position="193"/>
    </location>
</feature>
<dbReference type="PANTHER" id="PTHR34236">
    <property type="entry name" value="DIMETHYL SULFOXIDE REDUCTASE TRANSCRIPTIONAL ACTIVATOR"/>
    <property type="match status" value="1"/>
</dbReference>
<dbReference type="Pfam" id="PF04967">
    <property type="entry name" value="HTH_10"/>
    <property type="match status" value="1"/>
</dbReference>
<dbReference type="InterPro" id="IPR007050">
    <property type="entry name" value="HTH_bacterioopsin"/>
</dbReference>
<proteinExistence type="predicted"/>
<sequence length="634" mass="66877">MGDALDADAYDALVTAAETYRAAVVIRLAGEAGLRTGEIPRVAPRHLREPETTARSTLLSVPAANGEPDADGETVDRETLDRETVVPASLAAELRRYAETAGLDKSESFVDVSPRRVQMIVNETADRAAALSNGEVADDVTPSDLRHTFARRLLVDRGVDPHVVREAGGWETMGALDGYLGPLDGAAIADAIDAGTRAEANSVSEDARSSTDGVGDDAGPRSVDDADPHPTDAEPPIGGRDPSTLAGFEAVVDAEEDETPLAGVPEGVVAADRWVEAWVLRGTVDGGRVEVAGAAGVDRETLADRGVTSGGPWCDAIDADGPVVIDEPVAIDEGSETGDQSVKDDLSVKDDRHALAVPVRYRDVTHGTLCVVAEGGSPISSVERRELAALGKCLGWAVTAGRWRDLLHSDAVTEVEFHTADDDAFLAQSSAALGCRIELASTVAVTEDASRLYLSVTGAMPQEFADVVDGTSGVSDLRVRETREDGCSVSVRVEGGSAVRTLTEHGATVRDAAAEDGRLRVVADLPEGADVRPVADGLRASFPDARLASKESVARTSHAESSFRTGVADRFTDRQWAALSAAYHGGYFDWPRGSTAEEVADAMDVSSPTFHNHLRKAQRALLDGLFEGDRHERP</sequence>
<dbReference type="InterPro" id="IPR031803">
    <property type="entry name" value="BAT_GAF/HTH-assoc"/>
</dbReference>
<evidence type="ECO:0000256" key="1">
    <source>
        <dbReference type="ARBA" id="ARBA00023015"/>
    </source>
</evidence>
<protein>
    <submittedName>
        <fullName evidence="6">Bacterio-opsin activator domain-containing protein</fullName>
    </submittedName>
</protein>
<accession>A0ABD5UMZ0</accession>
<dbReference type="InterPro" id="IPR013762">
    <property type="entry name" value="Integrase-like_cat_sf"/>
</dbReference>
<evidence type="ECO:0000313" key="7">
    <source>
        <dbReference type="Proteomes" id="UP001596333"/>
    </source>
</evidence>
<dbReference type="Pfam" id="PF00589">
    <property type="entry name" value="Phage_integrase"/>
    <property type="match status" value="1"/>
</dbReference>
<evidence type="ECO:0000256" key="2">
    <source>
        <dbReference type="ARBA" id="ARBA00023163"/>
    </source>
</evidence>
<keyword evidence="2" id="KW-0804">Transcription</keyword>
<dbReference type="Proteomes" id="UP001596333">
    <property type="component" value="Unassembled WGS sequence"/>
</dbReference>
<dbReference type="InterPro" id="IPR011010">
    <property type="entry name" value="DNA_brk_join_enz"/>
</dbReference>
<gene>
    <name evidence="6" type="ORF">ACFQEY_10755</name>
</gene>
<dbReference type="CDD" id="cd00397">
    <property type="entry name" value="DNA_BRE_C"/>
    <property type="match status" value="1"/>
</dbReference>
<dbReference type="SUPFAM" id="SSF56349">
    <property type="entry name" value="DNA breaking-rejoining enzymes"/>
    <property type="match status" value="1"/>
</dbReference>
<evidence type="ECO:0000313" key="6">
    <source>
        <dbReference type="EMBL" id="MFC6889492.1"/>
    </source>
</evidence>
<evidence type="ECO:0000256" key="3">
    <source>
        <dbReference type="ARBA" id="ARBA00023172"/>
    </source>
</evidence>
<dbReference type="PANTHER" id="PTHR34236:SF1">
    <property type="entry name" value="DIMETHYL SULFOXIDE REDUCTASE TRANSCRIPTIONAL ACTIVATOR"/>
    <property type="match status" value="1"/>
</dbReference>
<evidence type="ECO:0000259" key="5">
    <source>
        <dbReference type="PROSITE" id="PS51898"/>
    </source>
</evidence>
<reference evidence="6 7" key="1">
    <citation type="journal article" date="2019" name="Int. J. Syst. Evol. Microbiol.">
        <title>The Global Catalogue of Microorganisms (GCM) 10K type strain sequencing project: providing services to taxonomists for standard genome sequencing and annotation.</title>
        <authorList>
            <consortium name="The Broad Institute Genomics Platform"/>
            <consortium name="The Broad Institute Genome Sequencing Center for Infectious Disease"/>
            <person name="Wu L."/>
            <person name="Ma J."/>
        </authorList>
    </citation>
    <scope>NUCLEOTIDE SEQUENCE [LARGE SCALE GENOMIC DNA]</scope>
    <source>
        <strain evidence="6 7">Y73</strain>
    </source>
</reference>
<dbReference type="RefSeq" id="WP_379768355.1">
    <property type="nucleotide sequence ID" value="NZ_JBHSXI010000012.1"/>
</dbReference>
<keyword evidence="1" id="KW-0805">Transcription regulation</keyword>
<dbReference type="AlphaFoldDB" id="A0ABD5UMZ0"/>
<name>A0ABD5UMZ0_9EURY</name>
<dbReference type="GO" id="GO:0006310">
    <property type="term" value="P:DNA recombination"/>
    <property type="evidence" value="ECO:0007669"/>
    <property type="project" value="UniProtKB-KW"/>
</dbReference>
<keyword evidence="7" id="KW-1185">Reference proteome</keyword>
<dbReference type="InterPro" id="IPR002104">
    <property type="entry name" value="Integrase_catalytic"/>
</dbReference>
<comment type="caution">
    <text evidence="6">The sequence shown here is derived from an EMBL/GenBank/DDBJ whole genome shotgun (WGS) entry which is preliminary data.</text>
</comment>
<evidence type="ECO:0000256" key="4">
    <source>
        <dbReference type="SAM" id="MobiDB-lite"/>
    </source>
</evidence>
<feature type="region of interest" description="Disordered" evidence="4">
    <location>
        <begin position="199"/>
        <end position="244"/>
    </location>
</feature>
<dbReference type="Pfam" id="PF15915">
    <property type="entry name" value="BAT"/>
    <property type="match status" value="1"/>
</dbReference>
<dbReference type="EMBL" id="JBHSXI010000012">
    <property type="protein sequence ID" value="MFC6889492.1"/>
    <property type="molecule type" value="Genomic_DNA"/>
</dbReference>